<dbReference type="PANTHER" id="PTHR15691">
    <property type="entry name" value="WASH COMPLEX SUBUNIT 5"/>
    <property type="match status" value="1"/>
</dbReference>
<dbReference type="GO" id="GO:0140285">
    <property type="term" value="P:endosome fission"/>
    <property type="evidence" value="ECO:0007669"/>
    <property type="project" value="TreeGrafter"/>
</dbReference>
<gene>
    <name evidence="3" type="ORF">ECRASSUSDP1_LOCUS12497</name>
</gene>
<dbReference type="Proteomes" id="UP001295684">
    <property type="component" value="Unassembled WGS sequence"/>
</dbReference>
<dbReference type="GO" id="GO:0030041">
    <property type="term" value="P:actin filament polymerization"/>
    <property type="evidence" value="ECO:0007669"/>
    <property type="project" value="TreeGrafter"/>
</dbReference>
<dbReference type="PANTHER" id="PTHR15691:SF6">
    <property type="entry name" value="WASH COMPLEX SUBUNIT 5"/>
    <property type="match status" value="1"/>
</dbReference>
<sequence>MEKLKFNFTDSQNDCGQAAIKLSAEGSAIIAEIQRLSRFIPLVFKNEESYERRVYSKVIFDCSYIDKAEDYEDEIQNTVELIELDENFRESYIDIIERFYQLYTSIYLYYQDFVKYLDNIRDGFFLEYTFEGILLLRDGRQLMAELLYNYGVMLILLDRLIPSYSRERILVSYYRYKGQSSIENVKEIFKLCGGTGYSPGSAFPKGYPIKYFDRFCFGQSPYKECVENIVEQIKSDDIYQMLNSYSSVHHKSTALAQQGTMIFVCSFFLPTLLEDEETKMREIVDKHFYDNWVIPVYQGYLVDITQYWGQFEASRKAIKNNVNEKKVTQIALYHQDKVKTLRKDLRLYLKQGKLLDEYVLDNVQPLLQCLRECNITIRWLLLHRNCRSKSLRDIILANHETDDIIELLLATSKFEKELKDLFENLVKTKSQVWVKDKGECVFYMQEIAEYFLGNRHMGKQCVDENYSNWFKQIGERIENLSYKHSTVAGRTIKSIVQALDDIEIYEPIETNVQIKHFIQETKKGLLHMVRSVNVKRSYLVNISHISDFSYAWNVIDDYMPQIQERIKEKPRTVLLIKTLFKKLASIMNLPLGRMMEANSDDIENIAMYYSSELVKYVKRVLQVIPTSIFENLEEISNLLISKIPELPVKMSKDELKNYTVFEDRYQLAKLTHKISVYTEGILCLDKALMGVIQVNPKEMLVEGIRKELVTNVSRLLHSVFIFSTKGDNNELQKKLGTLTAKFKGLKKSFEYIQDFLNIPAEQIWREEVSRIFRYSLDKEGMNVITKKMEVNSLDMGIPIPQYPTPENDKSPSFLGRMMNQLASILSPDKVLYLDQVSNFYSTETGRQVFGLRNVVALEKDLGIVYIQSLDQMLSYRIVNDFKVFIREYGRMIGGGGITKQDSIKSGTRVQNLKHTLKTFERGIPDFYTATEAQYKGYSLLMESFKPVYSKLINILCSQGQLQLVRRIVLSHLNFVAKMETPFFYSCLSNLNTSTFNSMEVLKTSAQEIKEDIIEEVDEEYDSDDSQYEEKKRKNEEHHREETKGEKILRNLLKDLGGILESSGFLEPINKVYVLTKDLDYMALNMLLMTLIACNHLQYDLNVNSLVRKNKSSNIDGPCFVMGLITIFKQFHNSHFKKYLVYMSHYIKSSIEVSKDKGSLQKQGCYPEDVTILFGVLEEILRFGKYDREVIKQVMGVNFLFDNFKSIPGRSHKN</sequence>
<dbReference type="Pfam" id="PF10266">
    <property type="entry name" value="Strumpellin"/>
    <property type="match status" value="1"/>
</dbReference>
<accession>A0AAD1ULZ6</accession>
<dbReference type="InterPro" id="IPR019393">
    <property type="entry name" value="WASH_strumpellin"/>
</dbReference>
<comment type="similarity">
    <text evidence="1">Belongs to the strumpellin family.</text>
</comment>
<dbReference type="GO" id="GO:0005768">
    <property type="term" value="C:endosome"/>
    <property type="evidence" value="ECO:0007669"/>
    <property type="project" value="TreeGrafter"/>
</dbReference>
<evidence type="ECO:0000256" key="1">
    <source>
        <dbReference type="ARBA" id="ARBA00006224"/>
    </source>
</evidence>
<comment type="caution">
    <text evidence="3">The sequence shown here is derived from an EMBL/GenBank/DDBJ whole genome shotgun (WGS) entry which is preliminary data.</text>
</comment>
<protein>
    <submittedName>
        <fullName evidence="3">Uncharacterized protein</fullName>
    </submittedName>
</protein>
<keyword evidence="4" id="KW-1185">Reference proteome</keyword>
<reference evidence="3" key="1">
    <citation type="submission" date="2023-07" db="EMBL/GenBank/DDBJ databases">
        <authorList>
            <consortium name="AG Swart"/>
            <person name="Singh M."/>
            <person name="Singh A."/>
            <person name="Seah K."/>
            <person name="Emmerich C."/>
        </authorList>
    </citation>
    <scope>NUCLEOTIDE SEQUENCE</scope>
    <source>
        <strain evidence="3">DP1</strain>
    </source>
</reference>
<feature type="region of interest" description="Disordered" evidence="2">
    <location>
        <begin position="1018"/>
        <end position="1042"/>
    </location>
</feature>
<dbReference type="GO" id="GO:0051125">
    <property type="term" value="P:regulation of actin nucleation"/>
    <property type="evidence" value="ECO:0007669"/>
    <property type="project" value="TreeGrafter"/>
</dbReference>
<dbReference type="GO" id="GO:0071203">
    <property type="term" value="C:WASH complex"/>
    <property type="evidence" value="ECO:0007669"/>
    <property type="project" value="InterPro"/>
</dbReference>
<evidence type="ECO:0000313" key="4">
    <source>
        <dbReference type="Proteomes" id="UP001295684"/>
    </source>
</evidence>
<name>A0AAD1ULZ6_EUPCR</name>
<dbReference type="EMBL" id="CAMPGE010012409">
    <property type="protein sequence ID" value="CAI2371177.1"/>
    <property type="molecule type" value="Genomic_DNA"/>
</dbReference>
<evidence type="ECO:0000256" key="2">
    <source>
        <dbReference type="SAM" id="MobiDB-lite"/>
    </source>
</evidence>
<feature type="compositionally biased region" description="Basic and acidic residues" evidence="2">
    <location>
        <begin position="1027"/>
        <end position="1042"/>
    </location>
</feature>
<dbReference type="GO" id="GO:0007032">
    <property type="term" value="P:endosome organization"/>
    <property type="evidence" value="ECO:0007669"/>
    <property type="project" value="TreeGrafter"/>
</dbReference>
<proteinExistence type="inferred from homology"/>
<evidence type="ECO:0000313" key="3">
    <source>
        <dbReference type="EMBL" id="CAI2371177.1"/>
    </source>
</evidence>
<dbReference type="AlphaFoldDB" id="A0AAD1ULZ6"/>
<organism evidence="3 4">
    <name type="scientific">Euplotes crassus</name>
    <dbReference type="NCBI Taxonomy" id="5936"/>
    <lineage>
        <taxon>Eukaryota</taxon>
        <taxon>Sar</taxon>
        <taxon>Alveolata</taxon>
        <taxon>Ciliophora</taxon>
        <taxon>Intramacronucleata</taxon>
        <taxon>Spirotrichea</taxon>
        <taxon>Hypotrichia</taxon>
        <taxon>Euplotida</taxon>
        <taxon>Euplotidae</taxon>
        <taxon>Moneuplotes</taxon>
    </lineage>
</organism>